<evidence type="ECO:0000256" key="4">
    <source>
        <dbReference type="ARBA" id="ARBA00022807"/>
    </source>
</evidence>
<evidence type="ECO:0000259" key="7">
    <source>
        <dbReference type="PROSITE" id="PS51935"/>
    </source>
</evidence>
<dbReference type="Gene3D" id="3.90.1720.10">
    <property type="entry name" value="endopeptidase domain like (from Nostoc punctiforme)"/>
    <property type="match status" value="1"/>
</dbReference>
<dbReference type="OrthoDB" id="5177647at2"/>
<comment type="similarity">
    <text evidence="1">Belongs to the peptidase C40 family.</text>
</comment>
<evidence type="ECO:0000313" key="8">
    <source>
        <dbReference type="EMBL" id="AOT60592.1"/>
    </source>
</evidence>
<dbReference type="Proteomes" id="UP000095349">
    <property type="component" value="Chromosome"/>
</dbReference>
<keyword evidence="2" id="KW-0645">Protease</keyword>
<dbReference type="SUPFAM" id="SSF54001">
    <property type="entry name" value="Cysteine proteinases"/>
    <property type="match status" value="1"/>
</dbReference>
<dbReference type="Pfam" id="PF00877">
    <property type="entry name" value="NLPC_P60"/>
    <property type="match status" value="1"/>
</dbReference>
<feature type="coiled-coil region" evidence="5">
    <location>
        <begin position="175"/>
        <end position="202"/>
    </location>
</feature>
<organism evidence="8 9">
    <name type="scientific">Streptomyces rubrolavendulae</name>
    <dbReference type="NCBI Taxonomy" id="285473"/>
    <lineage>
        <taxon>Bacteria</taxon>
        <taxon>Bacillati</taxon>
        <taxon>Actinomycetota</taxon>
        <taxon>Actinomycetes</taxon>
        <taxon>Kitasatosporales</taxon>
        <taxon>Streptomycetaceae</taxon>
        <taxon>Streptomyces</taxon>
    </lineage>
</organism>
<keyword evidence="5" id="KW-0175">Coiled coil</keyword>
<dbReference type="PANTHER" id="PTHR47359:SF3">
    <property type="entry name" value="NLP_P60 DOMAIN-CONTAINING PROTEIN-RELATED"/>
    <property type="match status" value="1"/>
</dbReference>
<protein>
    <submittedName>
        <fullName evidence="8">Putative endopeptidase</fullName>
        <ecNumber evidence="8">3.4.-.-</ecNumber>
    </submittedName>
</protein>
<evidence type="ECO:0000313" key="9">
    <source>
        <dbReference type="Proteomes" id="UP000095349"/>
    </source>
</evidence>
<dbReference type="KEGG" id="srn:A4G23_03467"/>
<evidence type="ECO:0000256" key="1">
    <source>
        <dbReference type="ARBA" id="ARBA00007074"/>
    </source>
</evidence>
<dbReference type="InterPro" id="IPR000064">
    <property type="entry name" value="NLP_P60_dom"/>
</dbReference>
<dbReference type="AlphaFoldDB" id="A0A1D8G557"/>
<feature type="region of interest" description="Disordered" evidence="6">
    <location>
        <begin position="212"/>
        <end position="249"/>
    </location>
</feature>
<sequence length="367" mass="38052">MAAHRKPRPAFGAQAGRTAATLALAGAATATAFEGPAHADPRPTATQVRAQVDRLHREAEAATEKYNGAKEQADTARARIDALRDEAARRTERVNAGRDALGATAAAQYRAGALSPALQLALSSDPDRYLRGAALAERIGERQADTLAGLRGQRVAIDRLRAEAGDRFRELRGHEAELRRQKAAVQDRLAAAEKLLARLTAAERAAYEAATRARETGTAGSGPGGGAGAGADRAGRTGGGARTAPAGVGAPTSRAARAVSYAYGAIGKPYVWGATGPSGYDCSGLAQAAWRAAGVSLPRTTYSQINAGQRISRAQLAPGDLVFFYPGVSHVGIYVGDGRMIHAPRTGSTVRLASIDDMPWAGATRVA</sequence>
<keyword evidence="9" id="KW-1185">Reference proteome</keyword>
<evidence type="ECO:0000256" key="3">
    <source>
        <dbReference type="ARBA" id="ARBA00022801"/>
    </source>
</evidence>
<accession>A0A1D8G557</accession>
<evidence type="ECO:0000256" key="6">
    <source>
        <dbReference type="SAM" id="MobiDB-lite"/>
    </source>
</evidence>
<feature type="coiled-coil region" evidence="5">
    <location>
        <begin position="45"/>
        <end position="93"/>
    </location>
</feature>
<proteinExistence type="inferred from homology"/>
<feature type="domain" description="NlpC/P60" evidence="7">
    <location>
        <begin position="252"/>
        <end position="367"/>
    </location>
</feature>
<name>A0A1D8G557_9ACTN</name>
<gene>
    <name evidence="8" type="ORF">A4G23_03467</name>
</gene>
<reference evidence="8 9" key="1">
    <citation type="submission" date="2016-09" db="EMBL/GenBank/DDBJ databases">
        <title>Streptomyces rubrolavendulae MJM4426 Genome sequencing and assembly.</title>
        <authorList>
            <person name="Kim J.-G."/>
        </authorList>
    </citation>
    <scope>NUCLEOTIDE SEQUENCE [LARGE SCALE GENOMIC DNA]</scope>
    <source>
        <strain evidence="8 9">MJM4426</strain>
    </source>
</reference>
<keyword evidence="3 8" id="KW-0378">Hydrolase</keyword>
<dbReference type="GO" id="GO:0006508">
    <property type="term" value="P:proteolysis"/>
    <property type="evidence" value="ECO:0007669"/>
    <property type="project" value="UniProtKB-KW"/>
</dbReference>
<dbReference type="InterPro" id="IPR051794">
    <property type="entry name" value="PG_Endopeptidase_C40"/>
</dbReference>
<dbReference type="GO" id="GO:0008234">
    <property type="term" value="F:cysteine-type peptidase activity"/>
    <property type="evidence" value="ECO:0007669"/>
    <property type="project" value="UniProtKB-KW"/>
</dbReference>
<keyword evidence="4" id="KW-0788">Thiol protease</keyword>
<evidence type="ECO:0000256" key="5">
    <source>
        <dbReference type="SAM" id="Coils"/>
    </source>
</evidence>
<dbReference type="InterPro" id="IPR038765">
    <property type="entry name" value="Papain-like_cys_pep_sf"/>
</dbReference>
<evidence type="ECO:0000256" key="2">
    <source>
        <dbReference type="ARBA" id="ARBA00022670"/>
    </source>
</evidence>
<dbReference type="PATRIC" id="fig|285473.5.peg.3627"/>
<dbReference type="GeneID" id="33065347"/>
<dbReference type="STRING" id="285473.A4G23_03467"/>
<dbReference type="RefSeq" id="WP_069977695.1">
    <property type="nucleotide sequence ID" value="NZ_CP017316.1"/>
</dbReference>
<dbReference type="PANTHER" id="PTHR47359">
    <property type="entry name" value="PEPTIDOGLYCAN DL-ENDOPEPTIDASE CWLO"/>
    <property type="match status" value="1"/>
</dbReference>
<dbReference type="PROSITE" id="PS51935">
    <property type="entry name" value="NLPC_P60"/>
    <property type="match status" value="1"/>
</dbReference>
<dbReference type="EMBL" id="CP017316">
    <property type="protein sequence ID" value="AOT60592.1"/>
    <property type="molecule type" value="Genomic_DNA"/>
</dbReference>
<dbReference type="Gene3D" id="6.10.250.3150">
    <property type="match status" value="1"/>
</dbReference>
<feature type="compositionally biased region" description="Gly residues" evidence="6">
    <location>
        <begin position="219"/>
        <end position="229"/>
    </location>
</feature>
<dbReference type="EC" id="3.4.-.-" evidence="8"/>